<dbReference type="Proteomes" id="UP001597139">
    <property type="component" value="Unassembled WGS sequence"/>
</dbReference>
<organism evidence="2 3">
    <name type="scientific">Halolamina litorea</name>
    <dbReference type="NCBI Taxonomy" id="1515593"/>
    <lineage>
        <taxon>Archaea</taxon>
        <taxon>Methanobacteriati</taxon>
        <taxon>Methanobacteriota</taxon>
        <taxon>Stenosarchaea group</taxon>
        <taxon>Halobacteria</taxon>
        <taxon>Halobacteriales</taxon>
        <taxon>Haloferacaceae</taxon>
    </lineage>
</organism>
<gene>
    <name evidence="2" type="ORF">ACFSAU_12205</name>
</gene>
<evidence type="ECO:0000313" key="2">
    <source>
        <dbReference type="EMBL" id="MFD1568254.1"/>
    </source>
</evidence>
<proteinExistence type="predicted"/>
<dbReference type="PROSITE" id="PS51318">
    <property type="entry name" value="TAT"/>
    <property type="match status" value="1"/>
</dbReference>
<sequence length="306" mass="31467">MPSSRRRFIASSFGLAAALASAGCISDGPGTDGESPDGSEPPQGSPDTTPTPAPESAQRSVGGASVAVTDIVAEKAVTYESVMGSGGVVAPEGRQFVVASVRSDAELEMDQFSLDAGGESWAAVDPGDHGARNYSVAGHEGGVVGEPATGGSDTKRYVVFELDSPLETEEARIVLDHGSETAEWALPDAARERLAAPSPSFDLNSLSVPGSVQQGEPLPVELTVTNTGEVDGRFLAAAHWPTHRIADDDESHLIDESVAAGDSVTASLSIDTEYTAAEESPITLGVEGHVEADREVVLDGGTETPQ</sequence>
<dbReference type="AlphaFoldDB" id="A0ABD6BUQ0"/>
<dbReference type="EMBL" id="JBHUCZ010000010">
    <property type="protein sequence ID" value="MFD1568254.1"/>
    <property type="molecule type" value="Genomic_DNA"/>
</dbReference>
<dbReference type="InterPro" id="IPR006311">
    <property type="entry name" value="TAT_signal"/>
</dbReference>
<dbReference type="PROSITE" id="PS51257">
    <property type="entry name" value="PROKAR_LIPOPROTEIN"/>
    <property type="match status" value="1"/>
</dbReference>
<dbReference type="RefSeq" id="WP_267647738.1">
    <property type="nucleotide sequence ID" value="NZ_JANHGR010000002.1"/>
</dbReference>
<keyword evidence="3" id="KW-1185">Reference proteome</keyword>
<feature type="region of interest" description="Disordered" evidence="1">
    <location>
        <begin position="24"/>
        <end position="64"/>
    </location>
</feature>
<name>A0ABD6BUQ0_9EURY</name>
<accession>A0ABD6BUQ0</accession>
<evidence type="ECO:0008006" key="4">
    <source>
        <dbReference type="Google" id="ProtNLM"/>
    </source>
</evidence>
<evidence type="ECO:0000313" key="3">
    <source>
        <dbReference type="Proteomes" id="UP001597139"/>
    </source>
</evidence>
<comment type="caution">
    <text evidence="2">The sequence shown here is derived from an EMBL/GenBank/DDBJ whole genome shotgun (WGS) entry which is preliminary data.</text>
</comment>
<reference evidence="2 3" key="1">
    <citation type="journal article" date="2019" name="Int. J. Syst. Evol. Microbiol.">
        <title>The Global Catalogue of Microorganisms (GCM) 10K type strain sequencing project: providing services to taxonomists for standard genome sequencing and annotation.</title>
        <authorList>
            <consortium name="The Broad Institute Genomics Platform"/>
            <consortium name="The Broad Institute Genome Sequencing Center for Infectious Disease"/>
            <person name="Wu L."/>
            <person name="Ma J."/>
        </authorList>
    </citation>
    <scope>NUCLEOTIDE SEQUENCE [LARGE SCALE GENOMIC DNA]</scope>
    <source>
        <strain evidence="2 3">CGMCC 1.12859</strain>
    </source>
</reference>
<protein>
    <recommendedName>
        <fullName evidence="4">DUF4352 domain-containing protein</fullName>
    </recommendedName>
</protein>
<evidence type="ECO:0000256" key="1">
    <source>
        <dbReference type="SAM" id="MobiDB-lite"/>
    </source>
</evidence>